<name>Q3STZ4_NITWN</name>
<dbReference type="AlphaFoldDB" id="Q3STZ4"/>
<evidence type="ECO:0000256" key="1">
    <source>
        <dbReference type="SAM" id="Coils"/>
    </source>
</evidence>
<accession>Q3STZ4</accession>
<dbReference type="KEGG" id="nwi:Nwi_0985"/>
<keyword evidence="3" id="KW-1185">Reference proteome</keyword>
<evidence type="ECO:0000313" key="2">
    <source>
        <dbReference type="EMBL" id="ABA04247.1"/>
    </source>
</evidence>
<proteinExistence type="predicted"/>
<organism evidence="2 3">
    <name type="scientific">Nitrobacter winogradskyi (strain ATCC 25391 / DSM 10237 / CIP 104748 / NCIMB 11846 / Nb-255)</name>
    <dbReference type="NCBI Taxonomy" id="323098"/>
    <lineage>
        <taxon>Bacteria</taxon>
        <taxon>Pseudomonadati</taxon>
        <taxon>Pseudomonadota</taxon>
        <taxon>Alphaproteobacteria</taxon>
        <taxon>Hyphomicrobiales</taxon>
        <taxon>Nitrobacteraceae</taxon>
        <taxon>Nitrobacter</taxon>
    </lineage>
</organism>
<evidence type="ECO:0000313" key="3">
    <source>
        <dbReference type="Proteomes" id="UP000002531"/>
    </source>
</evidence>
<dbReference type="eggNOG" id="ENOG5031422">
    <property type="taxonomic scope" value="Bacteria"/>
</dbReference>
<dbReference type="Proteomes" id="UP000002531">
    <property type="component" value="Chromosome"/>
</dbReference>
<dbReference type="STRING" id="323098.Nwi_0985"/>
<keyword evidence="1" id="KW-0175">Coiled coil</keyword>
<sequence>MSIDQGRDGMLQTRPPTYPRYPRALQIVLQTLFTFVGESEATSTGVSQMSFEAGEAVIDEIVASCDGDLRGALMALLMVNERLENELQRLYAAVRDGNTLH</sequence>
<dbReference type="EMBL" id="CP000115">
    <property type="protein sequence ID" value="ABA04247.1"/>
    <property type="molecule type" value="Genomic_DNA"/>
</dbReference>
<feature type="coiled-coil region" evidence="1">
    <location>
        <begin position="73"/>
        <end position="100"/>
    </location>
</feature>
<dbReference type="HOGENOM" id="CLU_2288583_0_0_5"/>
<gene>
    <name evidence="2" type="ordered locus">Nwi_0985</name>
</gene>
<reference evidence="2 3" key="1">
    <citation type="journal article" date="2006" name="Appl. Environ. Microbiol.">
        <title>Genome sequence of the chemolithoautotrophic nitrite-oxidizing bacterium Nitrobacter winogradskyi Nb-255.</title>
        <authorList>
            <person name="Starkenburg S.R."/>
            <person name="Chain P.S."/>
            <person name="Sayavedra-Soto L.A."/>
            <person name="Hauser L."/>
            <person name="Land M.L."/>
            <person name="Larimer F.W."/>
            <person name="Malfatti S.A."/>
            <person name="Klotz M.G."/>
            <person name="Bottomley P.J."/>
            <person name="Arp D.J."/>
            <person name="Hickey W.J."/>
        </authorList>
    </citation>
    <scope>NUCLEOTIDE SEQUENCE [LARGE SCALE GENOMIC DNA]</scope>
    <source>
        <strain evidence="3">ATCC 25391 / DSM 10237 / CIP 104748 / NCIMB 11846 / Nb-255</strain>
    </source>
</reference>
<protein>
    <submittedName>
        <fullName evidence="2">Uncharacterized protein</fullName>
    </submittedName>
</protein>